<evidence type="ECO:0000313" key="2">
    <source>
        <dbReference type="EMBL" id="CAB3223032.1"/>
    </source>
</evidence>
<gene>
    <name evidence="2" type="ORF">APLA_LOCUS1447</name>
</gene>
<reference evidence="2 3" key="1">
    <citation type="submission" date="2020-04" db="EMBL/GenBank/DDBJ databases">
        <authorList>
            <person name="Wallbank WR R."/>
            <person name="Pardo Diaz C."/>
            <person name="Kozak K."/>
            <person name="Martin S."/>
            <person name="Jiggins C."/>
            <person name="Moest M."/>
            <person name="Warren A I."/>
            <person name="Byers J.R.P. K."/>
            <person name="Montejo-Kovacevich G."/>
            <person name="Yen C E."/>
        </authorList>
    </citation>
    <scope>NUCLEOTIDE SEQUENCE [LARGE SCALE GENOMIC DNA]</scope>
</reference>
<organism evidence="2 3">
    <name type="scientific">Arctia plantaginis</name>
    <name type="common">Wood tiger moth</name>
    <name type="synonym">Phalaena plantaginis</name>
    <dbReference type="NCBI Taxonomy" id="874455"/>
    <lineage>
        <taxon>Eukaryota</taxon>
        <taxon>Metazoa</taxon>
        <taxon>Ecdysozoa</taxon>
        <taxon>Arthropoda</taxon>
        <taxon>Hexapoda</taxon>
        <taxon>Insecta</taxon>
        <taxon>Pterygota</taxon>
        <taxon>Neoptera</taxon>
        <taxon>Endopterygota</taxon>
        <taxon>Lepidoptera</taxon>
        <taxon>Glossata</taxon>
        <taxon>Ditrysia</taxon>
        <taxon>Noctuoidea</taxon>
        <taxon>Erebidae</taxon>
        <taxon>Arctiinae</taxon>
        <taxon>Arctia</taxon>
    </lineage>
</organism>
<name>A0A8S0YV10_ARCPL</name>
<proteinExistence type="predicted"/>
<dbReference type="OrthoDB" id="10597356at2759"/>
<dbReference type="Proteomes" id="UP000494106">
    <property type="component" value="Unassembled WGS sequence"/>
</dbReference>
<feature type="region of interest" description="Disordered" evidence="1">
    <location>
        <begin position="1"/>
        <end position="28"/>
    </location>
</feature>
<evidence type="ECO:0000313" key="3">
    <source>
        <dbReference type="Proteomes" id="UP000494106"/>
    </source>
</evidence>
<keyword evidence="3" id="KW-1185">Reference proteome</keyword>
<accession>A0A8S0YV10</accession>
<comment type="caution">
    <text evidence="2">The sequence shown here is derived from an EMBL/GenBank/DDBJ whole genome shotgun (WGS) entry which is preliminary data.</text>
</comment>
<dbReference type="EMBL" id="CADEBC010000123">
    <property type="protein sequence ID" value="CAB3223032.1"/>
    <property type="molecule type" value="Genomic_DNA"/>
</dbReference>
<protein>
    <submittedName>
        <fullName evidence="2">Uncharacterized protein</fullName>
    </submittedName>
</protein>
<evidence type="ECO:0000256" key="1">
    <source>
        <dbReference type="SAM" id="MobiDB-lite"/>
    </source>
</evidence>
<sequence length="82" mass="9231">MSCSPNRAHSYPDLAKDESGVNVTHRKRKQKPECELTVAISELSREEFNTLSSATSQISNDVKELRTEFSIIDINSDINFSN</sequence>
<dbReference type="AlphaFoldDB" id="A0A8S0YV10"/>